<dbReference type="EMBL" id="JBHLXP010000005">
    <property type="protein sequence ID" value="MFC0050311.1"/>
    <property type="molecule type" value="Genomic_DNA"/>
</dbReference>
<accession>A0ABV6BHF9</accession>
<evidence type="ECO:0000313" key="3">
    <source>
        <dbReference type="Proteomes" id="UP001589813"/>
    </source>
</evidence>
<reference evidence="2 3" key="1">
    <citation type="submission" date="2024-09" db="EMBL/GenBank/DDBJ databases">
        <authorList>
            <person name="Sun Q."/>
            <person name="Mori K."/>
        </authorList>
    </citation>
    <scope>NUCLEOTIDE SEQUENCE [LARGE SCALE GENOMIC DNA]</scope>
    <source>
        <strain evidence="2 3">KCTC 23315</strain>
    </source>
</reference>
<evidence type="ECO:0000313" key="2">
    <source>
        <dbReference type="EMBL" id="MFC0050311.1"/>
    </source>
</evidence>
<dbReference type="Proteomes" id="UP001589813">
    <property type="component" value="Unassembled WGS sequence"/>
</dbReference>
<gene>
    <name evidence="2" type="ORF">ACFFJP_18590</name>
</gene>
<comment type="caution">
    <text evidence="2">The sequence shown here is derived from an EMBL/GenBank/DDBJ whole genome shotgun (WGS) entry which is preliminary data.</text>
</comment>
<dbReference type="SUPFAM" id="SSF56281">
    <property type="entry name" value="Metallo-hydrolase/oxidoreductase"/>
    <property type="match status" value="1"/>
</dbReference>
<dbReference type="InterPro" id="IPR001279">
    <property type="entry name" value="Metallo-B-lactamas"/>
</dbReference>
<name>A0ABV6BHF9_9GAMM</name>
<protein>
    <submittedName>
        <fullName evidence="2">MBL fold metallo-hydrolase</fullName>
    </submittedName>
</protein>
<evidence type="ECO:0000259" key="1">
    <source>
        <dbReference type="Pfam" id="PF12706"/>
    </source>
</evidence>
<dbReference type="Gene3D" id="3.60.15.10">
    <property type="entry name" value="Ribonuclease Z/Hydroxyacylglutathione hydrolase-like"/>
    <property type="match status" value="1"/>
</dbReference>
<proteinExistence type="predicted"/>
<sequence length="354" mass="39550">MSIADKPCALFRSGTAQVPARARFRNSAKTQDGSAALGQIIWRYLTQKVADKTPRQTIPVQAADLSGNHDILLKISHSSVLLRLDGQYLLLDPVFSKRASPLQWLGPKRFHALPLQLDELPQLSAVLISHDHYDHLDKHAVRALISKTRRFIVPLGVDAHLRRFGVPAEMITVLDWWQQTEFAGLTVHATPAQHFSGRALNDKNQTLWASFVIGSSQKRLFFSGDSGYFSGFAEIGRRFGPIDVAMVETGAYDELWADIHMQPEQSLRAHLDLQASYLVPIHNSSFDLAMHAWYEPLERLAVAADAYQAQLVTPVFGASVDLSQLSFAPALHHAWWRALMPVQTQNQNVLQIPA</sequence>
<feature type="domain" description="Metallo-beta-lactamase" evidence="1">
    <location>
        <begin position="89"/>
        <end position="282"/>
    </location>
</feature>
<dbReference type="RefSeq" id="WP_377247852.1">
    <property type="nucleotide sequence ID" value="NZ_JBHLXP010000005.1"/>
</dbReference>
<dbReference type="Pfam" id="PF12706">
    <property type="entry name" value="Lactamase_B_2"/>
    <property type="match status" value="1"/>
</dbReference>
<organism evidence="2 3">
    <name type="scientific">Rheinheimera tilapiae</name>
    <dbReference type="NCBI Taxonomy" id="875043"/>
    <lineage>
        <taxon>Bacteria</taxon>
        <taxon>Pseudomonadati</taxon>
        <taxon>Pseudomonadota</taxon>
        <taxon>Gammaproteobacteria</taxon>
        <taxon>Chromatiales</taxon>
        <taxon>Chromatiaceae</taxon>
        <taxon>Rheinheimera</taxon>
    </lineage>
</organism>
<dbReference type="InterPro" id="IPR036866">
    <property type="entry name" value="RibonucZ/Hydroxyglut_hydro"/>
</dbReference>
<dbReference type="PANTHER" id="PTHR15032">
    <property type="entry name" value="N-ACYL-PHOSPHATIDYLETHANOLAMINE-HYDROLYZING PHOSPHOLIPASE D"/>
    <property type="match status" value="1"/>
</dbReference>
<keyword evidence="3" id="KW-1185">Reference proteome</keyword>
<dbReference type="PANTHER" id="PTHR15032:SF4">
    <property type="entry name" value="N-ACYL-PHOSPHATIDYLETHANOLAMINE-HYDROLYZING PHOSPHOLIPASE D"/>
    <property type="match status" value="1"/>
</dbReference>